<dbReference type="eggNOG" id="COG4191">
    <property type="taxonomic scope" value="Bacteria"/>
</dbReference>
<dbReference type="SUPFAM" id="SSF47384">
    <property type="entry name" value="Homodimeric domain of signal transducing histidine kinase"/>
    <property type="match status" value="1"/>
</dbReference>
<evidence type="ECO:0000259" key="7">
    <source>
        <dbReference type="PROSITE" id="PS50110"/>
    </source>
</evidence>
<evidence type="ECO:0000313" key="8">
    <source>
        <dbReference type="EMBL" id="EKF17640.1"/>
    </source>
</evidence>
<evidence type="ECO:0000256" key="4">
    <source>
        <dbReference type="PROSITE-ProRule" id="PRU00169"/>
    </source>
</evidence>
<dbReference type="eggNOG" id="COG2204">
    <property type="taxonomic scope" value="Bacteria"/>
</dbReference>
<dbReference type="Gene3D" id="3.40.50.2300">
    <property type="match status" value="1"/>
</dbReference>
<evidence type="ECO:0000256" key="2">
    <source>
        <dbReference type="ARBA" id="ARBA00012438"/>
    </source>
</evidence>
<dbReference type="InterPro" id="IPR011006">
    <property type="entry name" value="CheY-like_superfamily"/>
</dbReference>
<keyword evidence="8" id="KW-0808">Transferase</keyword>
<dbReference type="Gene3D" id="1.10.287.130">
    <property type="match status" value="1"/>
</dbReference>
<evidence type="ECO:0000256" key="5">
    <source>
        <dbReference type="SAM" id="MobiDB-lite"/>
    </source>
</evidence>
<reference evidence="8 9" key="1">
    <citation type="journal article" date="2012" name="J. Bacteriol.">
        <title>Genome Sequence of Nitratireductor pacificus Type Strain pht-3B.</title>
        <authorList>
            <person name="Lai Q."/>
            <person name="Li G."/>
            <person name="Shao Z."/>
        </authorList>
    </citation>
    <scope>NUCLEOTIDE SEQUENCE [LARGE SCALE GENOMIC DNA]</scope>
    <source>
        <strain evidence="9">pht-3B</strain>
    </source>
</reference>
<keyword evidence="3 4" id="KW-0597">Phosphoprotein</keyword>
<dbReference type="InterPro" id="IPR004358">
    <property type="entry name" value="Sig_transdc_His_kin-like_C"/>
</dbReference>
<sequence>MKGEENDLPADVIGEGPPPEGEGETDLHRVLIVDDDMDFAASLAGLLQLEGYDVHVAHEPHQALTELERRRPEVALVDVRLGTGNGVDLVRDFRQRNPDLVCVMVTAYASIDTAVEALQAGAYDYLCKPFHSEDLLATLNRCFERIRLLEEKRLAAERLGQKQRMEAMGQLTSGIAHDFNNVLAVLLSNLRWLEERVVDRPDLAELVADALEATKSGSDLTARLLSFGRQRVDEVSVVSLAEELPPLMRMLRRTLDDAVSISLDMAGDLHPVQLPSGQLETSLLNLALNARDAMPDGGSLHFDARNLSVKPEDARVASGLLPGPYVLLSVTDTGQGMPLAVRRRALQPLFSTKPPGQGSGLGLAMVDGFVRQAGGRLGIVSTPGKGTCINLYLPACQTGVLQSGEIT</sequence>
<dbReference type="Pfam" id="PF00072">
    <property type="entry name" value="Response_reg"/>
    <property type="match status" value="1"/>
</dbReference>
<comment type="caution">
    <text evidence="8">The sequence shown here is derived from an EMBL/GenBank/DDBJ whole genome shotgun (WGS) entry which is preliminary data.</text>
</comment>
<dbReference type="SMART" id="SM00388">
    <property type="entry name" value="HisKA"/>
    <property type="match status" value="1"/>
</dbReference>
<keyword evidence="8" id="KW-0418">Kinase</keyword>
<dbReference type="EC" id="2.7.13.3" evidence="2"/>
<dbReference type="InterPro" id="IPR003594">
    <property type="entry name" value="HATPase_dom"/>
</dbReference>
<dbReference type="EMBL" id="AMRM01000021">
    <property type="protein sequence ID" value="EKF17640.1"/>
    <property type="molecule type" value="Genomic_DNA"/>
</dbReference>
<feature type="modified residue" description="4-aspartylphosphate" evidence="4">
    <location>
        <position position="78"/>
    </location>
</feature>
<dbReference type="Pfam" id="PF02518">
    <property type="entry name" value="HATPase_c"/>
    <property type="match status" value="1"/>
</dbReference>
<evidence type="ECO:0000256" key="1">
    <source>
        <dbReference type="ARBA" id="ARBA00000085"/>
    </source>
</evidence>
<accession>K2M9I2</accession>
<evidence type="ECO:0000256" key="3">
    <source>
        <dbReference type="ARBA" id="ARBA00022553"/>
    </source>
</evidence>
<dbReference type="Gene3D" id="3.30.565.10">
    <property type="entry name" value="Histidine kinase-like ATPase, C-terminal domain"/>
    <property type="match status" value="1"/>
</dbReference>
<dbReference type="InterPro" id="IPR003661">
    <property type="entry name" value="HisK_dim/P_dom"/>
</dbReference>
<dbReference type="SUPFAM" id="SSF52172">
    <property type="entry name" value="CheY-like"/>
    <property type="match status" value="1"/>
</dbReference>
<dbReference type="OrthoDB" id="9805722at2"/>
<dbReference type="PANTHER" id="PTHR43065">
    <property type="entry name" value="SENSOR HISTIDINE KINASE"/>
    <property type="match status" value="1"/>
</dbReference>
<comment type="catalytic activity">
    <reaction evidence="1">
        <text>ATP + protein L-histidine = ADP + protein N-phospho-L-histidine.</text>
        <dbReference type="EC" id="2.7.13.3"/>
    </reaction>
</comment>
<dbReference type="RefSeq" id="WP_008598339.1">
    <property type="nucleotide sequence ID" value="NZ_AMRM01000021.1"/>
</dbReference>
<dbReference type="InterPro" id="IPR036890">
    <property type="entry name" value="HATPase_C_sf"/>
</dbReference>
<dbReference type="InterPro" id="IPR001789">
    <property type="entry name" value="Sig_transdc_resp-reg_receiver"/>
</dbReference>
<gene>
    <name evidence="8" type="ORF">NA2_17147</name>
</gene>
<name>K2M9I2_9HYPH</name>
<dbReference type="GO" id="GO:0000155">
    <property type="term" value="F:phosphorelay sensor kinase activity"/>
    <property type="evidence" value="ECO:0007669"/>
    <property type="project" value="InterPro"/>
</dbReference>
<proteinExistence type="predicted"/>
<evidence type="ECO:0000313" key="9">
    <source>
        <dbReference type="Proteomes" id="UP000006786"/>
    </source>
</evidence>
<dbReference type="InterPro" id="IPR036097">
    <property type="entry name" value="HisK_dim/P_sf"/>
</dbReference>
<dbReference type="SUPFAM" id="SSF55874">
    <property type="entry name" value="ATPase domain of HSP90 chaperone/DNA topoisomerase II/histidine kinase"/>
    <property type="match status" value="1"/>
</dbReference>
<dbReference type="PANTHER" id="PTHR43065:SF42">
    <property type="entry name" value="TWO-COMPONENT SENSOR PPRA"/>
    <property type="match status" value="1"/>
</dbReference>
<organism evidence="8 9">
    <name type="scientific">Nitratireductor pacificus pht-3B</name>
    <dbReference type="NCBI Taxonomy" id="391937"/>
    <lineage>
        <taxon>Bacteria</taxon>
        <taxon>Pseudomonadati</taxon>
        <taxon>Pseudomonadota</taxon>
        <taxon>Alphaproteobacteria</taxon>
        <taxon>Hyphomicrobiales</taxon>
        <taxon>Phyllobacteriaceae</taxon>
        <taxon>Nitratireductor</taxon>
    </lineage>
</organism>
<dbReference type="SMART" id="SM00387">
    <property type="entry name" value="HATPase_c"/>
    <property type="match status" value="1"/>
</dbReference>
<dbReference type="AlphaFoldDB" id="K2M9I2"/>
<evidence type="ECO:0000259" key="6">
    <source>
        <dbReference type="PROSITE" id="PS50109"/>
    </source>
</evidence>
<dbReference type="PRINTS" id="PR00344">
    <property type="entry name" value="BCTRLSENSOR"/>
</dbReference>
<dbReference type="PATRIC" id="fig|391937.3.peg.3524"/>
<feature type="region of interest" description="Disordered" evidence="5">
    <location>
        <begin position="1"/>
        <end position="24"/>
    </location>
</feature>
<dbReference type="STRING" id="391937.NA2_17147"/>
<dbReference type="SMART" id="SM00448">
    <property type="entry name" value="REC"/>
    <property type="match status" value="1"/>
</dbReference>
<feature type="domain" description="Response regulatory" evidence="7">
    <location>
        <begin position="29"/>
        <end position="143"/>
    </location>
</feature>
<dbReference type="PROSITE" id="PS50110">
    <property type="entry name" value="RESPONSE_REGULATORY"/>
    <property type="match status" value="1"/>
</dbReference>
<dbReference type="PROSITE" id="PS50109">
    <property type="entry name" value="HIS_KIN"/>
    <property type="match status" value="1"/>
</dbReference>
<keyword evidence="9" id="KW-1185">Reference proteome</keyword>
<dbReference type="Proteomes" id="UP000006786">
    <property type="component" value="Unassembled WGS sequence"/>
</dbReference>
<protein>
    <recommendedName>
        <fullName evidence="2">histidine kinase</fullName>
        <ecNumber evidence="2">2.7.13.3</ecNumber>
    </recommendedName>
</protein>
<feature type="domain" description="Histidine kinase" evidence="6">
    <location>
        <begin position="174"/>
        <end position="397"/>
    </location>
</feature>
<dbReference type="InterPro" id="IPR005467">
    <property type="entry name" value="His_kinase_dom"/>
</dbReference>